<reference evidence="2" key="2">
    <citation type="journal article" date="2021" name="World Allergy Organ. J.">
        <title>Chromosome-level assembly of Dermatophagoides farinae genome and transcriptome reveals two novel allergens Der f 37 and Der f 39.</title>
        <authorList>
            <person name="Chen J."/>
            <person name="Cai Z."/>
            <person name="Fan D."/>
            <person name="Hu J."/>
            <person name="Hou Y."/>
            <person name="He Y."/>
            <person name="Zhang Z."/>
            <person name="Zhao Z."/>
            <person name="Gao P."/>
            <person name="Hu W."/>
            <person name="Sun J."/>
            <person name="Li J."/>
            <person name="Ji K."/>
        </authorList>
    </citation>
    <scope>NUCLEOTIDE SEQUENCE</scope>
    <source>
        <strain evidence="2">JKM2019</strain>
    </source>
</reference>
<name>A0A9D4SCR5_DERFA</name>
<organism evidence="2">
    <name type="scientific">Dermatophagoides farinae</name>
    <name type="common">American house dust mite</name>
    <dbReference type="NCBI Taxonomy" id="6954"/>
    <lineage>
        <taxon>Eukaryota</taxon>
        <taxon>Metazoa</taxon>
        <taxon>Ecdysozoa</taxon>
        <taxon>Arthropoda</taxon>
        <taxon>Chelicerata</taxon>
        <taxon>Arachnida</taxon>
        <taxon>Acari</taxon>
        <taxon>Acariformes</taxon>
        <taxon>Sarcoptiformes</taxon>
        <taxon>Astigmata</taxon>
        <taxon>Psoroptidia</taxon>
        <taxon>Analgoidea</taxon>
        <taxon>Pyroglyphidae</taxon>
        <taxon>Dermatophagoidinae</taxon>
        <taxon>Dermatophagoides</taxon>
    </lineage>
</organism>
<dbReference type="Proteomes" id="UP000828236">
    <property type="component" value="Unassembled WGS sequence"/>
</dbReference>
<evidence type="ECO:0000313" key="2">
    <source>
        <dbReference type="EMBL" id="KAH7636846.1"/>
    </source>
</evidence>
<feature type="transmembrane region" description="Helical" evidence="1">
    <location>
        <begin position="20"/>
        <end position="39"/>
    </location>
</feature>
<reference evidence="2" key="1">
    <citation type="submission" date="2020-06" db="EMBL/GenBank/DDBJ databases">
        <authorList>
            <person name="Ji K."/>
            <person name="Li J."/>
        </authorList>
    </citation>
    <scope>NUCLEOTIDE SEQUENCE</scope>
    <source>
        <strain evidence="2">JKM2019</strain>
        <tissue evidence="2">Whole body</tissue>
    </source>
</reference>
<keyword evidence="1" id="KW-0812">Transmembrane</keyword>
<gene>
    <name evidence="2" type="ORF">HUG17_7052</name>
</gene>
<accession>A0A9D4SCR5</accession>
<protein>
    <submittedName>
        <fullName evidence="2">Uncharacterized protein</fullName>
    </submittedName>
</protein>
<dbReference type="AlphaFoldDB" id="A0A9D4SCR5"/>
<sequence length="126" mass="14126">MNASTFSLNLFGYNSLRMLITLYMAICLIYSLKLTIVNASPVVNIGKNSGTNHDHSHSTHQNSLSPTDLISNTEYFRQMLSNGSGFNKTILFKREDVTDNIVKILRNNPNDLLLTNQTDHHLGSID</sequence>
<keyword evidence="1" id="KW-0472">Membrane</keyword>
<proteinExistence type="predicted"/>
<dbReference type="EMBL" id="SDOV01000009">
    <property type="protein sequence ID" value="KAH7636846.1"/>
    <property type="molecule type" value="Genomic_DNA"/>
</dbReference>
<keyword evidence="1" id="KW-1133">Transmembrane helix</keyword>
<evidence type="ECO:0000256" key="1">
    <source>
        <dbReference type="SAM" id="Phobius"/>
    </source>
</evidence>
<comment type="caution">
    <text evidence="2">The sequence shown here is derived from an EMBL/GenBank/DDBJ whole genome shotgun (WGS) entry which is preliminary data.</text>
</comment>